<protein>
    <recommendedName>
        <fullName evidence="3">DUF2281 domain-containing protein</fullName>
    </recommendedName>
</protein>
<name>A0A0M2UXJ4_9BACT</name>
<dbReference type="AlphaFoldDB" id="A0A0M2UXJ4"/>
<proteinExistence type="predicted"/>
<evidence type="ECO:0000313" key="2">
    <source>
        <dbReference type="Proteomes" id="UP000034954"/>
    </source>
</evidence>
<evidence type="ECO:0008006" key="3">
    <source>
        <dbReference type="Google" id="ProtNLM"/>
    </source>
</evidence>
<accession>A0A0M2UXJ4</accession>
<gene>
    <name evidence="1" type="ORF">BROFUL_02098</name>
</gene>
<dbReference type="EMBL" id="LAQJ01000210">
    <property type="protein sequence ID" value="KKO19189.1"/>
    <property type="molecule type" value="Genomic_DNA"/>
</dbReference>
<dbReference type="Proteomes" id="UP000034954">
    <property type="component" value="Unassembled WGS sequence"/>
</dbReference>
<reference evidence="1 2" key="1">
    <citation type="journal article" date="2013" name="BMC Microbiol.">
        <title>Identification of the type II cytochrome c maturation pathway in anammox bacteria by comparative genomics.</title>
        <authorList>
            <person name="Ferousi C."/>
            <person name="Speth D.R."/>
            <person name="Reimann J."/>
            <person name="Op den Camp H.J."/>
            <person name="Allen J.W."/>
            <person name="Keltjens J.T."/>
            <person name="Jetten M.S."/>
        </authorList>
    </citation>
    <scope>NUCLEOTIDE SEQUENCE [LARGE SCALE GENOMIC DNA]</scope>
    <source>
        <strain evidence="1">RU1</strain>
    </source>
</reference>
<comment type="caution">
    <text evidence="1">The sequence shown here is derived from an EMBL/GenBank/DDBJ whole genome shotgun (WGS) entry which is preliminary data.</text>
</comment>
<keyword evidence="2" id="KW-1185">Reference proteome</keyword>
<sequence>MSIELSLKDLTDAIEHLNQQEQKILLSKLLSLQKISLDDLALLKVAEPSFDFWDNPEDSIYDYL</sequence>
<organism evidence="1 2">
    <name type="scientific">Candidatus Brocadia fulgida</name>
    <dbReference type="NCBI Taxonomy" id="380242"/>
    <lineage>
        <taxon>Bacteria</taxon>
        <taxon>Pseudomonadati</taxon>
        <taxon>Planctomycetota</taxon>
        <taxon>Candidatus Brocadiia</taxon>
        <taxon>Candidatus Brocadiales</taxon>
        <taxon>Candidatus Brocadiaceae</taxon>
        <taxon>Candidatus Brocadia</taxon>
    </lineage>
</organism>
<evidence type="ECO:0000313" key="1">
    <source>
        <dbReference type="EMBL" id="KKO19189.1"/>
    </source>
</evidence>